<name>A0A317ZMD0_9BACT</name>
<dbReference type="Pfam" id="PF25270">
    <property type="entry name" value="Khk"/>
    <property type="match status" value="1"/>
</dbReference>
<dbReference type="RefSeq" id="WP_146209243.1">
    <property type="nucleotide sequence ID" value="NZ_QHJQ01000003.1"/>
</dbReference>
<proteinExistence type="predicted"/>
<dbReference type="GO" id="GO:0016301">
    <property type="term" value="F:kinase activity"/>
    <property type="evidence" value="ECO:0007669"/>
    <property type="project" value="UniProtKB-KW"/>
</dbReference>
<gene>
    <name evidence="1" type="ORF">DDZ13_05075</name>
</gene>
<evidence type="ECO:0000313" key="1">
    <source>
        <dbReference type="EMBL" id="PXA04551.1"/>
    </source>
</evidence>
<dbReference type="EMBL" id="QHJQ01000003">
    <property type="protein sequence ID" value="PXA04551.1"/>
    <property type="molecule type" value="Genomic_DNA"/>
</dbReference>
<comment type="caution">
    <text evidence="1">The sequence shown here is derived from an EMBL/GenBank/DDBJ whole genome shotgun (WGS) entry which is preliminary data.</text>
</comment>
<dbReference type="Gene3D" id="3.40.1190.20">
    <property type="match status" value="1"/>
</dbReference>
<dbReference type="InterPro" id="IPR029056">
    <property type="entry name" value="Ribokinase-like"/>
</dbReference>
<dbReference type="InterPro" id="IPR057621">
    <property type="entry name" value="Khk_prokaryotic"/>
</dbReference>
<keyword evidence="1" id="KW-0808">Transferase</keyword>
<protein>
    <submittedName>
        <fullName evidence="1">Sugar kinase</fullName>
    </submittedName>
</protein>
<evidence type="ECO:0000313" key="2">
    <source>
        <dbReference type="Proteomes" id="UP000247099"/>
    </source>
</evidence>
<keyword evidence="2" id="KW-1185">Reference proteome</keyword>
<dbReference type="AlphaFoldDB" id="A0A317ZMD0"/>
<dbReference type="Proteomes" id="UP000247099">
    <property type="component" value="Unassembled WGS sequence"/>
</dbReference>
<dbReference type="SUPFAM" id="SSF53613">
    <property type="entry name" value="Ribokinase-like"/>
    <property type="match status" value="1"/>
</dbReference>
<keyword evidence="1" id="KW-0418">Kinase</keyword>
<reference evidence="1 2" key="1">
    <citation type="submission" date="2018-05" db="EMBL/GenBank/DDBJ databases">
        <title>Coraliomargarita sinensis sp. nov., isolated from a marine solar saltern.</title>
        <authorList>
            <person name="Zhou L.Y."/>
        </authorList>
    </citation>
    <scope>NUCLEOTIDE SEQUENCE [LARGE SCALE GENOMIC DNA]</scope>
    <source>
        <strain evidence="1 2">WN38</strain>
    </source>
</reference>
<sequence>MATSYSSLIKPIQEAIPKLGAFNVMLGFDGTVDVICKPVESREHSGEEFTAFGKMRDFGNRVVEADGKSAMIEIVKQREKIGGNGPIMARALAQSNVAVDYIGPLGQPTLHPVYEEFARRIKVHSIAQPAVTHALEFPNGKLMLASISSYEDVTADRLDAQIGKETMAALIEKSQLCCLLNWTCLPGMNSILRWHLETLLPTLGKSNERTFFFDLTDPSMRSGEDLLEVLDLIGQFETFGRVTLGMNLNEAQLVSRALGLPESGPEKKSLQQAQVAIREKLGIHTAMAHHTDFAACSTPEGSWAVDGPHTEFPVITTGAGDHLNAGFCLAQLLKFSPEDSLKLSVLFSGYYVRTALSPNLEDILEFIPDLESSSTK</sequence>
<organism evidence="1 2">
    <name type="scientific">Coraliomargarita sinensis</name>
    <dbReference type="NCBI Taxonomy" id="2174842"/>
    <lineage>
        <taxon>Bacteria</taxon>
        <taxon>Pseudomonadati</taxon>
        <taxon>Verrucomicrobiota</taxon>
        <taxon>Opitutia</taxon>
        <taxon>Puniceicoccales</taxon>
        <taxon>Coraliomargaritaceae</taxon>
        <taxon>Coraliomargarita</taxon>
    </lineage>
</organism>
<dbReference type="OrthoDB" id="787163at2"/>
<dbReference type="InParanoid" id="A0A317ZMD0"/>
<accession>A0A317ZMD0</accession>